<name>A0A840PB32_9ACTN</name>
<feature type="DNA-binding region" description="H-T-H motif" evidence="5">
    <location>
        <begin position="44"/>
        <end position="63"/>
    </location>
</feature>
<dbReference type="GO" id="GO:0003700">
    <property type="term" value="F:DNA-binding transcription factor activity"/>
    <property type="evidence" value="ECO:0007669"/>
    <property type="project" value="TreeGrafter"/>
</dbReference>
<dbReference type="InterPro" id="IPR050109">
    <property type="entry name" value="HTH-type_TetR-like_transc_reg"/>
</dbReference>
<evidence type="ECO:0000313" key="8">
    <source>
        <dbReference type="Proteomes" id="UP000578449"/>
    </source>
</evidence>
<dbReference type="GO" id="GO:0045892">
    <property type="term" value="P:negative regulation of DNA-templated transcription"/>
    <property type="evidence" value="ECO:0007669"/>
    <property type="project" value="InterPro"/>
</dbReference>
<dbReference type="InterPro" id="IPR004111">
    <property type="entry name" value="Repressor_TetR_C"/>
</dbReference>
<dbReference type="InterPro" id="IPR009057">
    <property type="entry name" value="Homeodomain-like_sf"/>
</dbReference>
<keyword evidence="2" id="KW-0805">Transcription regulation</keyword>
<dbReference type="GO" id="GO:0000976">
    <property type="term" value="F:transcription cis-regulatory region binding"/>
    <property type="evidence" value="ECO:0007669"/>
    <property type="project" value="TreeGrafter"/>
</dbReference>
<dbReference type="Gene3D" id="1.10.357.10">
    <property type="entry name" value="Tetracycline Repressor, domain 2"/>
    <property type="match status" value="1"/>
</dbReference>
<keyword evidence="1" id="KW-0678">Repressor</keyword>
<dbReference type="PANTHER" id="PTHR30055">
    <property type="entry name" value="HTH-TYPE TRANSCRIPTIONAL REGULATOR RUTR"/>
    <property type="match status" value="1"/>
</dbReference>
<protein>
    <submittedName>
        <fullName evidence="7">AcrR family transcriptional regulator</fullName>
    </submittedName>
</protein>
<evidence type="ECO:0000313" key="7">
    <source>
        <dbReference type="EMBL" id="MBB5135071.1"/>
    </source>
</evidence>
<dbReference type="Gene3D" id="1.10.10.60">
    <property type="entry name" value="Homeodomain-like"/>
    <property type="match status" value="1"/>
</dbReference>
<reference evidence="7 8" key="1">
    <citation type="submission" date="2020-08" db="EMBL/GenBank/DDBJ databases">
        <title>Genomic Encyclopedia of Type Strains, Phase IV (KMG-IV): sequencing the most valuable type-strain genomes for metagenomic binning, comparative biology and taxonomic classification.</title>
        <authorList>
            <person name="Goeker M."/>
        </authorList>
    </citation>
    <scope>NUCLEOTIDE SEQUENCE [LARGE SCALE GENOMIC DNA]</scope>
    <source>
        <strain evidence="7 8">DSM 45615</strain>
    </source>
</reference>
<dbReference type="SUPFAM" id="SSF46689">
    <property type="entry name" value="Homeodomain-like"/>
    <property type="match status" value="1"/>
</dbReference>
<dbReference type="PANTHER" id="PTHR30055:SF151">
    <property type="entry name" value="TRANSCRIPTIONAL REGULATORY PROTEIN"/>
    <property type="match status" value="1"/>
</dbReference>
<dbReference type="EMBL" id="JACHGN010000010">
    <property type="protein sequence ID" value="MBB5135071.1"/>
    <property type="molecule type" value="Genomic_DNA"/>
</dbReference>
<dbReference type="PROSITE" id="PS50977">
    <property type="entry name" value="HTH_TETR_2"/>
    <property type="match status" value="1"/>
</dbReference>
<feature type="domain" description="HTH tetR-type" evidence="6">
    <location>
        <begin position="21"/>
        <end position="81"/>
    </location>
</feature>
<organism evidence="7 8">
    <name type="scientific">Thermocatellispora tengchongensis</name>
    <dbReference type="NCBI Taxonomy" id="1073253"/>
    <lineage>
        <taxon>Bacteria</taxon>
        <taxon>Bacillati</taxon>
        <taxon>Actinomycetota</taxon>
        <taxon>Actinomycetes</taxon>
        <taxon>Streptosporangiales</taxon>
        <taxon>Streptosporangiaceae</taxon>
        <taxon>Thermocatellispora</taxon>
    </lineage>
</organism>
<evidence type="ECO:0000256" key="4">
    <source>
        <dbReference type="ARBA" id="ARBA00023163"/>
    </source>
</evidence>
<gene>
    <name evidence="7" type="ORF">HNP84_004807</name>
</gene>
<evidence type="ECO:0000256" key="3">
    <source>
        <dbReference type="ARBA" id="ARBA00023125"/>
    </source>
</evidence>
<keyword evidence="3 5" id="KW-0238">DNA-binding</keyword>
<comment type="caution">
    <text evidence="7">The sequence shown here is derived from an EMBL/GenBank/DDBJ whole genome shotgun (WGS) entry which is preliminary data.</text>
</comment>
<keyword evidence="8" id="KW-1185">Reference proteome</keyword>
<proteinExistence type="predicted"/>
<dbReference type="Proteomes" id="UP000578449">
    <property type="component" value="Unassembled WGS sequence"/>
</dbReference>
<dbReference type="InterPro" id="IPR003012">
    <property type="entry name" value="Tet_transcr_reg_TetR"/>
</dbReference>
<dbReference type="RefSeq" id="WP_221336641.1">
    <property type="nucleotide sequence ID" value="NZ_BAABIX010000042.1"/>
</dbReference>
<dbReference type="InterPro" id="IPR001647">
    <property type="entry name" value="HTH_TetR"/>
</dbReference>
<evidence type="ECO:0000256" key="2">
    <source>
        <dbReference type="ARBA" id="ARBA00023015"/>
    </source>
</evidence>
<evidence type="ECO:0000256" key="1">
    <source>
        <dbReference type="ARBA" id="ARBA00022491"/>
    </source>
</evidence>
<dbReference type="SUPFAM" id="SSF48498">
    <property type="entry name" value="Tetracyclin repressor-like, C-terminal domain"/>
    <property type="match status" value="1"/>
</dbReference>
<sequence length="229" mass="25024">MTSENGAVPVWARPPAGRRTTLSREAIVAAAVAVADAEGLAAVSIRRVAAELGARAMSLYTYIERKEDLLDLMADEVIAEAHVAEPLPSDWREATMTIARSERAAVRHHPWLVELISRREAVGPNGLRHLEQSVAALSGLGLDRAATLRILAAVGDYTRGFILREHNAADPRRTAAVDRYFKERVGTGAYPHLEPMFRDGVPEQEDTFEIGLTWLLNGIAAGLDREESP</sequence>
<evidence type="ECO:0000256" key="5">
    <source>
        <dbReference type="PROSITE-ProRule" id="PRU00335"/>
    </source>
</evidence>
<dbReference type="InterPro" id="IPR036271">
    <property type="entry name" value="Tet_transcr_reg_TetR-rel_C_sf"/>
</dbReference>
<dbReference type="AlphaFoldDB" id="A0A840PB32"/>
<evidence type="ECO:0000259" key="6">
    <source>
        <dbReference type="PROSITE" id="PS50977"/>
    </source>
</evidence>
<dbReference type="PRINTS" id="PR00400">
    <property type="entry name" value="TETREPRESSOR"/>
</dbReference>
<accession>A0A840PB32</accession>
<dbReference type="Pfam" id="PF02909">
    <property type="entry name" value="TetR_C_1"/>
    <property type="match status" value="1"/>
</dbReference>
<dbReference type="Pfam" id="PF00440">
    <property type="entry name" value="TetR_N"/>
    <property type="match status" value="1"/>
</dbReference>
<keyword evidence="4" id="KW-0804">Transcription</keyword>
<dbReference type="GO" id="GO:0046677">
    <property type="term" value="P:response to antibiotic"/>
    <property type="evidence" value="ECO:0007669"/>
    <property type="project" value="InterPro"/>
</dbReference>